<evidence type="ECO:0000313" key="2">
    <source>
        <dbReference type="Proteomes" id="UP000005267"/>
    </source>
</evidence>
<accession>I3UDG6</accession>
<dbReference type="HOGENOM" id="CLU_2535109_0_0_4"/>
<name>I3UDG6_ADVKW</name>
<dbReference type="EMBL" id="CP003555">
    <property type="protein sequence ID" value="AFK63054.1"/>
    <property type="molecule type" value="Genomic_DNA"/>
</dbReference>
<proteinExistence type="predicted"/>
<gene>
    <name evidence="1" type="ordered locus">TKWG_15160</name>
</gene>
<sequence length="83" mass="9071">MVVIDALTVKAITVKAITIKAITIKALIIKALIIKALIIKALIIKAPMATIIATDTTQRKRVARTSSPFLPVYPNVKKPLHWS</sequence>
<dbReference type="KEGG" id="aka:TKWG_15160"/>
<reference evidence="1 2" key="1">
    <citation type="journal article" date="2011" name="J. Bacteriol.">
        <title>Whole-genome shotgun sequencing of the sulfur-oxidizing chemoautotroph Tetrathiobacter kashmirensis.</title>
        <authorList>
            <person name="Ghosh W."/>
            <person name="George A."/>
            <person name="Agarwal A."/>
            <person name="Raj P."/>
            <person name="Alam M."/>
            <person name="Pyne P."/>
            <person name="Das Gupta S.K."/>
        </authorList>
    </citation>
    <scope>NUCLEOTIDE SEQUENCE [LARGE SCALE GENOMIC DNA]</scope>
    <source>
        <strain evidence="1 2">WT001</strain>
    </source>
</reference>
<dbReference type="Proteomes" id="UP000005267">
    <property type="component" value="Chromosome"/>
</dbReference>
<organism evidence="1 2">
    <name type="scientific">Advenella kashmirensis (strain DSM 17095 / LMG 22695 / WT001)</name>
    <name type="common">Tetrathiobacter kashmirensis</name>
    <dbReference type="NCBI Taxonomy" id="1036672"/>
    <lineage>
        <taxon>Bacteria</taxon>
        <taxon>Pseudomonadati</taxon>
        <taxon>Pseudomonadota</taxon>
        <taxon>Betaproteobacteria</taxon>
        <taxon>Burkholderiales</taxon>
        <taxon>Alcaligenaceae</taxon>
    </lineage>
</organism>
<dbReference type="RefSeq" id="WP_014751145.1">
    <property type="nucleotide sequence ID" value="NC_017964.1"/>
</dbReference>
<protein>
    <submittedName>
        <fullName evidence="1">Uncharacterized protein</fullName>
    </submittedName>
</protein>
<keyword evidence="2" id="KW-1185">Reference proteome</keyword>
<dbReference type="AlphaFoldDB" id="I3UDG6"/>
<evidence type="ECO:0000313" key="1">
    <source>
        <dbReference type="EMBL" id="AFK63054.1"/>
    </source>
</evidence>
<reference evidence="2" key="2">
    <citation type="journal article" date="2013" name="PLoS ONE">
        <title>Genome implosion elicits host-confinement in Alcaligenaceae: evidence from the comparative genomics of Tetrathiobacter kashmirensis, a pathogen in the making.</title>
        <authorList>
            <person name="Ghosh W."/>
            <person name="Alam M."/>
            <person name="Roy C."/>
            <person name="Pyne P."/>
            <person name="George A."/>
            <person name="Chakraborty R."/>
            <person name="Majumder S."/>
            <person name="Agarwal A."/>
            <person name="Chakraborty S."/>
            <person name="Majumdar S."/>
            <person name="Gupta S.K."/>
        </authorList>
    </citation>
    <scope>NUCLEOTIDE SEQUENCE [LARGE SCALE GENOMIC DNA]</scope>
    <source>
        <strain evidence="2">WT001</strain>
    </source>
</reference>